<keyword evidence="2" id="KW-1185">Reference proteome</keyword>
<dbReference type="Proteomes" id="UP001234178">
    <property type="component" value="Unassembled WGS sequence"/>
</dbReference>
<accession>A0ABR0A062</accession>
<proteinExistence type="predicted"/>
<sequence length="145" mass="16400">MTVSSSDSVDWIRPDSSFRAAAAEYSDYVRRPKAAVSPCQSMCNGPSPTNGFCSRIYVLAFSIRNVRFLTEFNLIILVERRRVRGLERGSGWEVGVSGSRLLHPLFRLVELVIEMAMEWEPNSFHRNAVVLDNEFSPTSIRLVDS</sequence>
<comment type="caution">
    <text evidence="1">The sequence shown here is derived from an EMBL/GenBank/DDBJ whole genome shotgun (WGS) entry which is preliminary data.</text>
</comment>
<protein>
    <submittedName>
        <fullName evidence="1">Uncharacterized protein</fullName>
    </submittedName>
</protein>
<gene>
    <name evidence="1" type="ORF">OUZ56_000340</name>
</gene>
<dbReference type="EMBL" id="JAOYFB010000036">
    <property type="protein sequence ID" value="KAK4018279.1"/>
    <property type="molecule type" value="Genomic_DNA"/>
</dbReference>
<organism evidence="1 2">
    <name type="scientific">Daphnia magna</name>
    <dbReference type="NCBI Taxonomy" id="35525"/>
    <lineage>
        <taxon>Eukaryota</taxon>
        <taxon>Metazoa</taxon>
        <taxon>Ecdysozoa</taxon>
        <taxon>Arthropoda</taxon>
        <taxon>Crustacea</taxon>
        <taxon>Branchiopoda</taxon>
        <taxon>Diplostraca</taxon>
        <taxon>Cladocera</taxon>
        <taxon>Anomopoda</taxon>
        <taxon>Daphniidae</taxon>
        <taxon>Daphnia</taxon>
    </lineage>
</organism>
<evidence type="ECO:0000313" key="2">
    <source>
        <dbReference type="Proteomes" id="UP001234178"/>
    </source>
</evidence>
<reference evidence="1 2" key="1">
    <citation type="journal article" date="2023" name="Nucleic Acids Res.">
        <title>The hologenome of Daphnia magna reveals possible DNA methylation and microbiome-mediated evolution of the host genome.</title>
        <authorList>
            <person name="Chaturvedi A."/>
            <person name="Li X."/>
            <person name="Dhandapani V."/>
            <person name="Marshall H."/>
            <person name="Kissane S."/>
            <person name="Cuenca-Cambronero M."/>
            <person name="Asole G."/>
            <person name="Calvet F."/>
            <person name="Ruiz-Romero M."/>
            <person name="Marangio P."/>
            <person name="Guigo R."/>
            <person name="Rago D."/>
            <person name="Mirbahai L."/>
            <person name="Eastwood N."/>
            <person name="Colbourne J.K."/>
            <person name="Zhou J."/>
            <person name="Mallon E."/>
            <person name="Orsini L."/>
        </authorList>
    </citation>
    <scope>NUCLEOTIDE SEQUENCE [LARGE SCALE GENOMIC DNA]</scope>
    <source>
        <strain evidence="1">LRV0_1</strain>
    </source>
</reference>
<evidence type="ECO:0000313" key="1">
    <source>
        <dbReference type="EMBL" id="KAK4018279.1"/>
    </source>
</evidence>
<name>A0ABR0A062_9CRUS</name>